<comment type="subunit">
    <text evidence="5">Heterooligomer composed of large and small subunits.</text>
</comment>
<dbReference type="AlphaFoldDB" id="A0A1P8Q406"/>
<dbReference type="InterPro" id="IPR020579">
    <property type="entry name" value="Exonuc_VII_lsu_C"/>
</dbReference>
<dbReference type="OrthoDB" id="9802795at2"/>
<dbReference type="Pfam" id="PF13742">
    <property type="entry name" value="tRNA_anti_2"/>
    <property type="match status" value="1"/>
</dbReference>
<evidence type="ECO:0000256" key="4">
    <source>
        <dbReference type="ARBA" id="ARBA00022839"/>
    </source>
</evidence>
<dbReference type="HAMAP" id="MF_00378">
    <property type="entry name" value="Exonuc_7_L"/>
    <property type="match status" value="1"/>
</dbReference>
<evidence type="ECO:0000256" key="1">
    <source>
        <dbReference type="ARBA" id="ARBA00022490"/>
    </source>
</evidence>
<feature type="domain" description="OB-fold nucleic acid binding" evidence="8">
    <location>
        <begin position="10"/>
        <end position="105"/>
    </location>
</feature>
<dbReference type="KEGG" id="lalw:BTM29_08450"/>
<evidence type="ECO:0000256" key="6">
    <source>
        <dbReference type="RuleBase" id="RU004355"/>
    </source>
</evidence>
<accession>A0A1P8Q406</accession>
<dbReference type="CDD" id="cd04489">
    <property type="entry name" value="ExoVII_LU_OBF"/>
    <property type="match status" value="1"/>
</dbReference>
<evidence type="ECO:0000313" key="10">
    <source>
        <dbReference type="Proteomes" id="UP000187499"/>
    </source>
</evidence>
<protein>
    <recommendedName>
        <fullName evidence="5">Exodeoxyribonuclease 7 large subunit</fullName>
        <ecNumber evidence="5">3.1.11.6</ecNumber>
    </recommendedName>
    <alternativeName>
        <fullName evidence="5">Exodeoxyribonuclease VII large subunit</fullName>
        <shortName evidence="5">Exonuclease VII large subunit</shortName>
    </alternativeName>
</protein>
<dbReference type="GO" id="GO:0009318">
    <property type="term" value="C:exodeoxyribonuclease VII complex"/>
    <property type="evidence" value="ECO:0007669"/>
    <property type="project" value="UniProtKB-UniRule"/>
</dbReference>
<dbReference type="InterPro" id="IPR003753">
    <property type="entry name" value="Exonuc_VII_L"/>
</dbReference>
<dbReference type="EMBL" id="CP019323">
    <property type="protein sequence ID" value="APX72577.1"/>
    <property type="molecule type" value="Genomic_DNA"/>
</dbReference>
<gene>
    <name evidence="5" type="primary">xseA</name>
    <name evidence="9" type="ORF">BTM29_08450</name>
</gene>
<comment type="similarity">
    <text evidence="5 6">Belongs to the XseA family.</text>
</comment>
<sequence length="454" mass="51251">MDQNDNSQYLTITALTQYLKRKFDVDPYLGHVYLMGEISNFRPRPNSHQYFSLKDNKAKISAIMFKSAFSKVKFVPEEGMKVLVRGRISLYETSGTYQIYVESMEPDGLGALYLALEQLKKKLAKQGVFDLPKKEISKFPKRIAVVTSQSGAVIHDIMTTVKRRYPITQLVLFPAQVQGSEAATTIVKQIKRINEIGNFDTIIIGRGGGSIEDLWPFNEEIVAQAIVSSNIPIISSVGHETDTTIADMVADLRAATPTAAAELATPVLRDVLAHLQDLNLRMFNAENKIIQNYRDQVNNYAQNVFLQHPERIYEVYLQKVDSLSRQLRQAFQDIIYSNKQLLYDNENRLVKSSPRDKLHYYDTVVNNLNQEMLTSIRRLINSKKNSFGSTISALDSLSPLKTLSRGYAIPTNKDNKILKTAKDYNINAEVDLRVVDGTITLVTKDISEDNNGGK</sequence>
<dbReference type="GO" id="GO:0005737">
    <property type="term" value="C:cytoplasm"/>
    <property type="evidence" value="ECO:0007669"/>
    <property type="project" value="UniProtKB-SubCell"/>
</dbReference>
<dbReference type="Proteomes" id="UP000187499">
    <property type="component" value="Chromosome"/>
</dbReference>
<evidence type="ECO:0000256" key="2">
    <source>
        <dbReference type="ARBA" id="ARBA00022722"/>
    </source>
</evidence>
<proteinExistence type="inferred from homology"/>
<keyword evidence="10" id="KW-1185">Reference proteome</keyword>
<dbReference type="Pfam" id="PF02601">
    <property type="entry name" value="Exonuc_VII_L"/>
    <property type="match status" value="1"/>
</dbReference>
<reference evidence="10" key="1">
    <citation type="submission" date="2016-12" db="EMBL/GenBank/DDBJ databases">
        <authorList>
            <person name="Jung M.Y."/>
            <person name="Lee S.H."/>
        </authorList>
    </citation>
    <scope>NUCLEOTIDE SEQUENCE [LARGE SCALE GENOMIC DNA]</scope>
    <source>
        <strain evidence="10">WiKim39</strain>
    </source>
</reference>
<comment type="subcellular location">
    <subcellularLocation>
        <location evidence="5 6">Cytoplasm</location>
    </subcellularLocation>
</comment>
<keyword evidence="1 5" id="KW-0963">Cytoplasm</keyword>
<dbReference type="PANTHER" id="PTHR30008">
    <property type="entry name" value="EXODEOXYRIBONUCLEASE 7 LARGE SUBUNIT"/>
    <property type="match status" value="1"/>
</dbReference>
<comment type="catalytic activity">
    <reaction evidence="5 6">
        <text>Exonucleolytic cleavage in either 5'- to 3'- or 3'- to 5'-direction to yield nucleoside 5'-phosphates.</text>
        <dbReference type="EC" id="3.1.11.6"/>
    </reaction>
</comment>
<keyword evidence="2 5" id="KW-0540">Nuclease</keyword>
<dbReference type="EC" id="3.1.11.6" evidence="5"/>
<dbReference type="PANTHER" id="PTHR30008:SF0">
    <property type="entry name" value="EXODEOXYRIBONUCLEASE 7 LARGE SUBUNIT"/>
    <property type="match status" value="1"/>
</dbReference>
<dbReference type="GO" id="GO:0008855">
    <property type="term" value="F:exodeoxyribonuclease VII activity"/>
    <property type="evidence" value="ECO:0007669"/>
    <property type="project" value="UniProtKB-UniRule"/>
</dbReference>
<dbReference type="GO" id="GO:0006308">
    <property type="term" value="P:DNA catabolic process"/>
    <property type="evidence" value="ECO:0007669"/>
    <property type="project" value="UniProtKB-UniRule"/>
</dbReference>
<organism evidence="9 10">
    <name type="scientific">Companilactobacillus allii</name>
    <dbReference type="NCBI Taxonomy" id="1847728"/>
    <lineage>
        <taxon>Bacteria</taxon>
        <taxon>Bacillati</taxon>
        <taxon>Bacillota</taxon>
        <taxon>Bacilli</taxon>
        <taxon>Lactobacillales</taxon>
        <taxon>Lactobacillaceae</taxon>
        <taxon>Companilactobacillus</taxon>
    </lineage>
</organism>
<evidence type="ECO:0000259" key="7">
    <source>
        <dbReference type="Pfam" id="PF02601"/>
    </source>
</evidence>
<keyword evidence="3 5" id="KW-0378">Hydrolase</keyword>
<dbReference type="STRING" id="1847728.BTM29_08450"/>
<dbReference type="RefSeq" id="WP_076616087.1">
    <property type="nucleotide sequence ID" value="NZ_CP019323.1"/>
</dbReference>
<evidence type="ECO:0000256" key="3">
    <source>
        <dbReference type="ARBA" id="ARBA00022801"/>
    </source>
</evidence>
<feature type="domain" description="Exonuclease VII large subunit C-terminal" evidence="7">
    <location>
        <begin position="133"/>
        <end position="440"/>
    </location>
</feature>
<comment type="function">
    <text evidence="5">Bidirectionally degrades single-stranded DNA into large acid-insoluble oligonucleotides, which are then degraded further into small acid-soluble oligonucleotides.</text>
</comment>
<evidence type="ECO:0000259" key="8">
    <source>
        <dbReference type="Pfam" id="PF13742"/>
    </source>
</evidence>
<name>A0A1P8Q406_9LACO</name>
<keyword evidence="4 5" id="KW-0269">Exonuclease</keyword>
<evidence type="ECO:0000256" key="5">
    <source>
        <dbReference type="HAMAP-Rule" id="MF_00378"/>
    </source>
</evidence>
<dbReference type="InterPro" id="IPR025824">
    <property type="entry name" value="OB-fold_nuc-bd_dom"/>
</dbReference>
<evidence type="ECO:0000313" key="9">
    <source>
        <dbReference type="EMBL" id="APX72577.1"/>
    </source>
</evidence>
<dbReference type="GO" id="GO:0003676">
    <property type="term" value="F:nucleic acid binding"/>
    <property type="evidence" value="ECO:0007669"/>
    <property type="project" value="InterPro"/>
</dbReference>
<dbReference type="NCBIfam" id="TIGR00237">
    <property type="entry name" value="xseA"/>
    <property type="match status" value="1"/>
</dbReference>